<dbReference type="GO" id="GO:0005829">
    <property type="term" value="C:cytosol"/>
    <property type="evidence" value="ECO:0007669"/>
    <property type="project" value="TreeGrafter"/>
</dbReference>
<dbReference type="EMBL" id="VTWH01000002">
    <property type="protein sequence ID" value="KAA0970402.1"/>
    <property type="molecule type" value="Genomic_DNA"/>
</dbReference>
<dbReference type="PRINTS" id="PR00039">
    <property type="entry name" value="HTHLYSR"/>
</dbReference>
<dbReference type="PROSITE" id="PS50931">
    <property type="entry name" value="HTH_LYSR"/>
    <property type="match status" value="1"/>
</dbReference>
<dbReference type="OrthoDB" id="8479357at2"/>
<dbReference type="GO" id="GO:0003700">
    <property type="term" value="F:DNA-binding transcription factor activity"/>
    <property type="evidence" value="ECO:0007669"/>
    <property type="project" value="InterPro"/>
</dbReference>
<dbReference type="Gene3D" id="1.10.10.10">
    <property type="entry name" value="Winged helix-like DNA-binding domain superfamily/Winged helix DNA-binding domain"/>
    <property type="match status" value="1"/>
</dbReference>
<evidence type="ECO:0000256" key="2">
    <source>
        <dbReference type="ARBA" id="ARBA00023015"/>
    </source>
</evidence>
<comment type="caution">
    <text evidence="6">The sequence shown here is derived from an EMBL/GenBank/DDBJ whole genome shotgun (WGS) entry which is preliminary data.</text>
</comment>
<feature type="domain" description="HTH lysR-type" evidence="5">
    <location>
        <begin position="12"/>
        <end position="69"/>
    </location>
</feature>
<evidence type="ECO:0000256" key="1">
    <source>
        <dbReference type="ARBA" id="ARBA00009437"/>
    </source>
</evidence>
<dbReference type="Pfam" id="PF00126">
    <property type="entry name" value="HTH_1"/>
    <property type="match status" value="1"/>
</dbReference>
<evidence type="ECO:0000256" key="3">
    <source>
        <dbReference type="ARBA" id="ARBA00023125"/>
    </source>
</evidence>
<keyword evidence="3" id="KW-0238">DNA-binding</keyword>
<evidence type="ECO:0000313" key="6">
    <source>
        <dbReference type="EMBL" id="KAA0970402.1"/>
    </source>
</evidence>
<reference evidence="6 7" key="1">
    <citation type="submission" date="2019-08" db="EMBL/GenBank/DDBJ databases">
        <title>Aureimonas fodiniaquatilis sp. nov., isolated from a coal mine wastewater.</title>
        <authorList>
            <person name="Kim W."/>
        </authorList>
    </citation>
    <scope>NUCLEOTIDE SEQUENCE [LARGE SCALE GENOMIC DNA]</scope>
    <source>
        <strain evidence="6 7">CAU 1482</strain>
    </source>
</reference>
<dbReference type="InterPro" id="IPR000847">
    <property type="entry name" value="LysR_HTH_N"/>
</dbReference>
<dbReference type="SUPFAM" id="SSF53850">
    <property type="entry name" value="Periplasmic binding protein-like II"/>
    <property type="match status" value="1"/>
</dbReference>
<evidence type="ECO:0000256" key="4">
    <source>
        <dbReference type="ARBA" id="ARBA00023163"/>
    </source>
</evidence>
<accession>A0A5B0DWN2</accession>
<dbReference type="AlphaFoldDB" id="A0A5B0DWN2"/>
<protein>
    <submittedName>
        <fullName evidence="6">LysR family transcriptional regulator</fullName>
    </submittedName>
</protein>
<keyword evidence="4" id="KW-0804">Transcription</keyword>
<evidence type="ECO:0000259" key="5">
    <source>
        <dbReference type="PROSITE" id="PS50931"/>
    </source>
</evidence>
<organism evidence="6 7">
    <name type="scientific">Aureimonas fodinaquatilis</name>
    <dbReference type="NCBI Taxonomy" id="2565783"/>
    <lineage>
        <taxon>Bacteria</taxon>
        <taxon>Pseudomonadati</taxon>
        <taxon>Pseudomonadota</taxon>
        <taxon>Alphaproteobacteria</taxon>
        <taxon>Hyphomicrobiales</taxon>
        <taxon>Aurantimonadaceae</taxon>
        <taxon>Aureimonas</taxon>
    </lineage>
</organism>
<gene>
    <name evidence="6" type="ORF">FPY71_07740</name>
</gene>
<dbReference type="Proteomes" id="UP000324738">
    <property type="component" value="Unassembled WGS sequence"/>
</dbReference>
<proteinExistence type="inferred from homology"/>
<keyword evidence="7" id="KW-1185">Reference proteome</keyword>
<dbReference type="PANTHER" id="PTHR30419:SF8">
    <property type="entry name" value="NITROGEN ASSIMILATION TRANSCRIPTIONAL ACTIVATOR-RELATED"/>
    <property type="match status" value="1"/>
</dbReference>
<dbReference type="FunFam" id="1.10.10.10:FF:000001">
    <property type="entry name" value="LysR family transcriptional regulator"/>
    <property type="match status" value="1"/>
</dbReference>
<dbReference type="InterPro" id="IPR036390">
    <property type="entry name" value="WH_DNA-bd_sf"/>
</dbReference>
<evidence type="ECO:0000313" key="7">
    <source>
        <dbReference type="Proteomes" id="UP000324738"/>
    </source>
</evidence>
<dbReference type="SUPFAM" id="SSF46785">
    <property type="entry name" value="Winged helix' DNA-binding domain"/>
    <property type="match status" value="1"/>
</dbReference>
<dbReference type="InterPro" id="IPR005119">
    <property type="entry name" value="LysR_subst-bd"/>
</dbReference>
<comment type="similarity">
    <text evidence="1">Belongs to the LysR transcriptional regulatory family.</text>
</comment>
<dbReference type="Gene3D" id="3.40.190.290">
    <property type="match status" value="1"/>
</dbReference>
<sequence length="312" mass="34981">MISFWHRMEAAMNDRQLDYFVAISDAGSFRKAAETLHIAQPALTRQMKQLEQDFGVPLFFRSSKGVMLTEAGLLLLERARFLRRHREQTRADVAARGTVPSGRVGFGAPPSIADILFQPLAVSYLEKYTNVQLNFFEGVGRLHEWLFSGDIDLAILPNSRLLDSREYERVEFVAEPMYVIGAKGAFDAQDEMSAEKVVQLPLILTPAPSTVRGLIDRLVGQDTRQLRIVAETESARVQKNLVAAGLGFAILPHSAVYEDQRTGQLSTCRIANWNLHRVLAWRSDRPLTAAVSRMIEHTTQIMKRLDAQGAFG</sequence>
<keyword evidence="2" id="KW-0805">Transcription regulation</keyword>
<dbReference type="Pfam" id="PF03466">
    <property type="entry name" value="LysR_substrate"/>
    <property type="match status" value="1"/>
</dbReference>
<dbReference type="InterPro" id="IPR050950">
    <property type="entry name" value="HTH-type_LysR_regulators"/>
</dbReference>
<dbReference type="InterPro" id="IPR036388">
    <property type="entry name" value="WH-like_DNA-bd_sf"/>
</dbReference>
<dbReference type="PANTHER" id="PTHR30419">
    <property type="entry name" value="HTH-TYPE TRANSCRIPTIONAL REGULATOR YBHD"/>
    <property type="match status" value="1"/>
</dbReference>
<dbReference type="GO" id="GO:0003677">
    <property type="term" value="F:DNA binding"/>
    <property type="evidence" value="ECO:0007669"/>
    <property type="project" value="UniProtKB-KW"/>
</dbReference>
<name>A0A5B0DWN2_9HYPH</name>